<feature type="compositionally biased region" description="Polar residues" evidence="1">
    <location>
        <begin position="41"/>
        <end position="61"/>
    </location>
</feature>
<feature type="compositionally biased region" description="Low complexity" evidence="1">
    <location>
        <begin position="563"/>
        <end position="572"/>
    </location>
</feature>
<dbReference type="GO" id="GO:0090307">
    <property type="term" value="P:mitotic spindle assembly"/>
    <property type="evidence" value="ECO:0007669"/>
    <property type="project" value="TreeGrafter"/>
</dbReference>
<feature type="compositionally biased region" description="Acidic residues" evidence="1">
    <location>
        <begin position="638"/>
        <end position="647"/>
    </location>
</feature>
<feature type="compositionally biased region" description="Polar residues" evidence="1">
    <location>
        <begin position="369"/>
        <end position="388"/>
    </location>
</feature>
<dbReference type="GO" id="GO:0005737">
    <property type="term" value="C:cytoplasm"/>
    <property type="evidence" value="ECO:0007669"/>
    <property type="project" value="TreeGrafter"/>
</dbReference>
<evidence type="ECO:0000313" key="4">
    <source>
        <dbReference type="Proteomes" id="UP000789759"/>
    </source>
</evidence>
<feature type="compositionally biased region" description="Low complexity" evidence="1">
    <location>
        <begin position="1057"/>
        <end position="1088"/>
    </location>
</feature>
<feature type="compositionally biased region" description="Polar residues" evidence="1">
    <location>
        <begin position="1089"/>
        <end position="1131"/>
    </location>
</feature>
<feature type="compositionally biased region" description="Polar residues" evidence="1">
    <location>
        <begin position="476"/>
        <end position="490"/>
    </location>
</feature>
<evidence type="ECO:0000259" key="2">
    <source>
        <dbReference type="Pfam" id="PF22065"/>
    </source>
</evidence>
<comment type="caution">
    <text evidence="3">The sequence shown here is derived from an EMBL/GenBank/DDBJ whole genome shotgun (WGS) entry which is preliminary data.</text>
</comment>
<dbReference type="Pfam" id="PF22065">
    <property type="entry name" value="Cep192_D7"/>
    <property type="match status" value="1"/>
</dbReference>
<feature type="compositionally biased region" description="Basic and acidic residues" evidence="1">
    <location>
        <begin position="1009"/>
        <end position="1026"/>
    </location>
</feature>
<name>A0A9N9EHM8_9GLOM</name>
<feature type="region of interest" description="Disordered" evidence="1">
    <location>
        <begin position="552"/>
        <end position="723"/>
    </location>
</feature>
<dbReference type="GO" id="GO:0090222">
    <property type="term" value="P:centrosome-templated microtubule nucleation"/>
    <property type="evidence" value="ECO:0007669"/>
    <property type="project" value="InterPro"/>
</dbReference>
<dbReference type="Gene3D" id="2.60.40.10">
    <property type="entry name" value="Immunoglobulins"/>
    <property type="match status" value="2"/>
</dbReference>
<reference evidence="3" key="1">
    <citation type="submission" date="2021-06" db="EMBL/GenBank/DDBJ databases">
        <authorList>
            <person name="Kallberg Y."/>
            <person name="Tangrot J."/>
            <person name="Rosling A."/>
        </authorList>
    </citation>
    <scope>NUCLEOTIDE SEQUENCE</scope>
    <source>
        <strain evidence="3">FL966</strain>
    </source>
</reference>
<feature type="region of interest" description="Disordered" evidence="1">
    <location>
        <begin position="760"/>
        <end position="781"/>
    </location>
</feature>
<dbReference type="OrthoDB" id="2400153at2759"/>
<accession>A0A9N9EHM8</accession>
<keyword evidence="4" id="KW-1185">Reference proteome</keyword>
<dbReference type="GO" id="GO:0071539">
    <property type="term" value="P:protein localization to centrosome"/>
    <property type="evidence" value="ECO:0007669"/>
    <property type="project" value="InterPro"/>
</dbReference>
<feature type="region of interest" description="Disordered" evidence="1">
    <location>
        <begin position="29"/>
        <end position="69"/>
    </location>
</feature>
<feature type="region of interest" description="Disordered" evidence="1">
    <location>
        <begin position="277"/>
        <end position="505"/>
    </location>
</feature>
<feature type="compositionally biased region" description="Polar residues" evidence="1">
    <location>
        <begin position="433"/>
        <end position="463"/>
    </location>
</feature>
<feature type="compositionally biased region" description="Basic and acidic residues" evidence="1">
    <location>
        <begin position="584"/>
        <end position="599"/>
    </location>
</feature>
<feature type="compositionally biased region" description="Polar residues" evidence="1">
    <location>
        <begin position="613"/>
        <end position="631"/>
    </location>
</feature>
<dbReference type="Proteomes" id="UP000789759">
    <property type="component" value="Unassembled WGS sequence"/>
</dbReference>
<feature type="region of interest" description="Disordered" evidence="1">
    <location>
        <begin position="1009"/>
        <end position="1028"/>
    </location>
</feature>
<feature type="compositionally biased region" description="Polar residues" evidence="1">
    <location>
        <begin position="674"/>
        <end position="691"/>
    </location>
</feature>
<dbReference type="GO" id="GO:0019901">
    <property type="term" value="F:protein kinase binding"/>
    <property type="evidence" value="ECO:0007669"/>
    <property type="project" value="TreeGrafter"/>
</dbReference>
<dbReference type="InterPro" id="IPR039103">
    <property type="entry name" value="Spd-2/CEP192"/>
</dbReference>
<evidence type="ECO:0000313" key="3">
    <source>
        <dbReference type="EMBL" id="CAG8678697.1"/>
    </source>
</evidence>
<feature type="compositionally biased region" description="Polar residues" evidence="1">
    <location>
        <begin position="760"/>
        <end position="773"/>
    </location>
</feature>
<dbReference type="EMBL" id="CAJVQA010008895">
    <property type="protein sequence ID" value="CAG8678697.1"/>
    <property type="molecule type" value="Genomic_DNA"/>
</dbReference>
<proteinExistence type="predicted"/>
<feature type="domain" description="Cep192-like" evidence="2">
    <location>
        <begin position="1164"/>
        <end position="1256"/>
    </location>
</feature>
<feature type="compositionally biased region" description="Low complexity" evidence="1">
    <location>
        <begin position="464"/>
        <end position="475"/>
    </location>
</feature>
<dbReference type="InterPro" id="IPR013783">
    <property type="entry name" value="Ig-like_fold"/>
</dbReference>
<dbReference type="InterPro" id="IPR054087">
    <property type="entry name" value="Cep192-like_D7"/>
</dbReference>
<sequence>MYAENTGKIWTSSGVPAYSQQHWFTTKVFTPIKRNKDNSNTKKAQTKGQYNRPPNQPSSLFPQPPASRKISTIEEKTELVTTIKESKLASRLLRPTSTLSKSSSSDGSKELDIKELAASEEEKIDQEDSFVTKQNHRVYNHSIDAYSRILEERDINVLATEKTGEGDGNSENKDISNNSTCRTNINLSIPTIFTSSEHSSTDISSILLPSISDLDLVHSDKSILSNTYSTFKDDHSDVSVSLYPSPVPISNVTQLRNFKDGRISIREERYPKTYITHRTGPMTDLSGGLSPHKRSRFITPPNRIDRLPVPSIDTSRPERNMSGRMAMEGWPTSPRRMQLASPRFNSLTDLEEGPEGSEQQQESSSSLQANPISSQHTSSAVGSNNADGHTSPPIHLNVISEGVEDEMKDEEKEATEPEDSKEPKKKTNEQEESQNNIHDISPSRKFSTKSTRLGELQQSDNEIPSSPLLASAQPSETTQPMLSSSKNNFGDASKPFVHESMGSSIIQKDTHSVSEWIQDDKNESLILDNQKENSKGSNEKRLSGSFTLKLGGIEEESEEPEQQLEQKQPELIKSTSTRKIRTIFSKETHIEEPKSEPIKKSTGAKITRRLFTSIPSIQARRTTTPMLTVNTPLPMLSETEDEEEEAESSNTNAKQGLIKSPDQSDISPFAPVTPSISVASTTPSSVKSMTSWRWPKRPFSPAQEKHKEPQSPQSEDNPADHIGKVGNLWAKKTLGQLRKYHQRRSPSILGRKFGLASPVKESQSTLQSPVSDISDSKKSTAVQVLEEPLETINEEDEDEEIGIWSSEEVDLTEPCTDEKKILSPTSVNVPNRQIIEEVVEELHGMRVSPEYLTVVGGPSVNAVSPNASSASLPLRSNPSSSSLAKHNAKPLFETTFTISNNTNEPLRYEILWPAFRFDVSPAYGVVKAQGVTVVKISVMNKHFSAGSRRDETKDSRRLMGILKGSEVIDNNNNKPLMGRTRILVLCENGERKEVVVDIVQVKKKAKGEVEAARSSKSVKGSEDGNFRKSFSQKMDNLFRVARARTKKVTKDEEKSRSTNSKVKSSVSKAIGSTSKSASLSVSKKIISSGPTSRPSSPEGSNKYNHTVRKYSSTTSIRSRPNTPDTYRQIASPSPAIRSRTPDESKPGKQLPQRKNFIYIGVPGNISCPTTVIRETNHSVFRIHNPTNKPVTWHLTTATNPFLRRSDTTNSAQKINEEVFLIMKTSGLLRAGQTERVDISFRPIFIGTYSQSFMLEDSISSEGSGGLGGVSVRVQGEGKADVSNQIKVDTKKSGSRTMDFEVSESEIQIPATRIGRRRSVGININNTSNQLVRIKCKCEVIGNISGSSPNLSIPLSSVQIKPRASVTLPVRFQPREVGEVRAVVKLQAIGRAEVLVDIIAKGVQDTPIATET</sequence>
<protein>
    <submittedName>
        <fullName evidence="3">1747_t:CDS:1</fullName>
    </submittedName>
</protein>
<gene>
    <name evidence="3" type="ORF">CPELLU_LOCUS10662</name>
</gene>
<feature type="compositionally biased region" description="Acidic residues" evidence="1">
    <location>
        <begin position="553"/>
        <end position="562"/>
    </location>
</feature>
<feature type="compositionally biased region" description="Basic and acidic residues" evidence="1">
    <location>
        <begin position="409"/>
        <end position="429"/>
    </location>
</feature>
<feature type="region of interest" description="Disordered" evidence="1">
    <location>
        <begin position="1045"/>
        <end position="1151"/>
    </location>
</feature>
<dbReference type="PANTHER" id="PTHR16029:SF11">
    <property type="entry name" value="CENTROSOMAL PROTEIN OF 192 KDA"/>
    <property type="match status" value="1"/>
</dbReference>
<organism evidence="3 4">
    <name type="scientific">Cetraspora pellucida</name>
    <dbReference type="NCBI Taxonomy" id="1433469"/>
    <lineage>
        <taxon>Eukaryota</taxon>
        <taxon>Fungi</taxon>
        <taxon>Fungi incertae sedis</taxon>
        <taxon>Mucoromycota</taxon>
        <taxon>Glomeromycotina</taxon>
        <taxon>Glomeromycetes</taxon>
        <taxon>Diversisporales</taxon>
        <taxon>Gigasporaceae</taxon>
        <taxon>Cetraspora</taxon>
    </lineage>
</organism>
<evidence type="ECO:0000256" key="1">
    <source>
        <dbReference type="SAM" id="MobiDB-lite"/>
    </source>
</evidence>
<dbReference type="GO" id="GO:0005814">
    <property type="term" value="C:centriole"/>
    <property type="evidence" value="ECO:0007669"/>
    <property type="project" value="TreeGrafter"/>
</dbReference>
<dbReference type="PANTHER" id="PTHR16029">
    <property type="entry name" value="CENTROSOMAL PROTEIN OF 192 KDA"/>
    <property type="match status" value="1"/>
</dbReference>
<feature type="compositionally biased region" description="Low complexity" evidence="1">
    <location>
        <begin position="356"/>
        <end position="368"/>
    </location>
</feature>